<feature type="transmembrane region" description="Helical" evidence="2">
    <location>
        <begin position="305"/>
        <end position="323"/>
    </location>
</feature>
<feature type="transmembrane region" description="Helical" evidence="2">
    <location>
        <begin position="239"/>
        <end position="259"/>
    </location>
</feature>
<organism evidence="3 4">
    <name type="scientific">Citrus sinensis</name>
    <name type="common">Sweet orange</name>
    <name type="synonym">Citrus aurantium var. sinensis</name>
    <dbReference type="NCBI Taxonomy" id="2711"/>
    <lineage>
        <taxon>Eukaryota</taxon>
        <taxon>Viridiplantae</taxon>
        <taxon>Streptophyta</taxon>
        <taxon>Embryophyta</taxon>
        <taxon>Tracheophyta</taxon>
        <taxon>Spermatophyta</taxon>
        <taxon>Magnoliopsida</taxon>
        <taxon>eudicotyledons</taxon>
        <taxon>Gunneridae</taxon>
        <taxon>Pentapetalae</taxon>
        <taxon>rosids</taxon>
        <taxon>malvids</taxon>
        <taxon>Sapindales</taxon>
        <taxon>Rutaceae</taxon>
        <taxon>Aurantioideae</taxon>
        <taxon>Citrus</taxon>
    </lineage>
</organism>
<feature type="transmembrane region" description="Helical" evidence="2">
    <location>
        <begin position="50"/>
        <end position="67"/>
    </location>
</feature>
<dbReference type="AlphaFoldDB" id="A0A067D9B6"/>
<proteinExistence type="predicted"/>
<reference evidence="3 4" key="1">
    <citation type="submission" date="2014-04" db="EMBL/GenBank/DDBJ databases">
        <authorList>
            <consortium name="International Citrus Genome Consortium"/>
            <person name="Gmitter F."/>
            <person name="Chen C."/>
            <person name="Farmerie W."/>
            <person name="Harkins T."/>
            <person name="Desany B."/>
            <person name="Mohiuddin M."/>
            <person name="Kodira C."/>
            <person name="Borodovsky M."/>
            <person name="Lomsadze A."/>
            <person name="Burns P."/>
            <person name="Jenkins J."/>
            <person name="Prochnik S."/>
            <person name="Shu S."/>
            <person name="Chapman J."/>
            <person name="Pitluck S."/>
            <person name="Schmutz J."/>
            <person name="Rokhsar D."/>
        </authorList>
    </citation>
    <scope>NUCLEOTIDE SEQUENCE</scope>
</reference>
<evidence type="ECO:0000313" key="3">
    <source>
        <dbReference type="EMBL" id="KDO39594.1"/>
    </source>
</evidence>
<dbReference type="EMBL" id="KK786445">
    <property type="protein sequence ID" value="KDO39594.1"/>
    <property type="molecule type" value="Genomic_DNA"/>
</dbReference>
<name>A0A067D9B6_CITSI</name>
<protein>
    <submittedName>
        <fullName evidence="3">Uncharacterized protein</fullName>
    </submittedName>
</protein>
<evidence type="ECO:0000313" key="4">
    <source>
        <dbReference type="Proteomes" id="UP000027120"/>
    </source>
</evidence>
<dbReference type="Proteomes" id="UP000027120">
    <property type="component" value="Unassembled WGS sequence"/>
</dbReference>
<gene>
    <name evidence="3" type="ORF">CISIN_1g042448mg</name>
</gene>
<feature type="region of interest" description="Disordered" evidence="1">
    <location>
        <begin position="194"/>
        <end position="226"/>
    </location>
</feature>
<keyword evidence="2" id="KW-1133">Transmembrane helix</keyword>
<sequence length="351" mass="38672">MEIIIEAMGEEMLRVAIAVACCNEDLKTSRNGSSQKANVKESSYENFGEMIRLMIIAMIIVTFNYYIGDFNTSRNGSSINGSLHEANVKESSYENFPLLWRMDRVNVYTELLEFRLDKPQAVERKNSRKWPDTLPQVDKLLVHVNGWPDLKPYNMFGTTAFRSQPHWGDNGGEKHILPGDHQSHDYSVISPNSVPLASRSSSCASSKDGDGDKQPPPNRSPPYGVASSQSEGQLCFPSLDMICLFLGAEVCVAAPLIRYKAGTSLSEAAKTLLFVAKILGFAGFLLCLGACIVQRSRRASRMMTAMGCAASFCGFLSILGMLFPENLMIWLIGALCVLPISAIPFAFKRSV</sequence>
<feature type="compositionally biased region" description="Low complexity" evidence="1">
    <location>
        <begin position="197"/>
        <end position="206"/>
    </location>
</feature>
<keyword evidence="2" id="KW-0812">Transmembrane</keyword>
<evidence type="ECO:0000256" key="1">
    <source>
        <dbReference type="SAM" id="MobiDB-lite"/>
    </source>
</evidence>
<accession>A0A067D9B6</accession>
<keyword evidence="2" id="KW-0472">Membrane</keyword>
<keyword evidence="4" id="KW-1185">Reference proteome</keyword>
<evidence type="ECO:0000256" key="2">
    <source>
        <dbReference type="SAM" id="Phobius"/>
    </source>
</evidence>
<feature type="transmembrane region" description="Helical" evidence="2">
    <location>
        <begin position="329"/>
        <end position="347"/>
    </location>
</feature>
<feature type="transmembrane region" description="Helical" evidence="2">
    <location>
        <begin position="271"/>
        <end position="293"/>
    </location>
</feature>